<evidence type="ECO:0000313" key="1">
    <source>
        <dbReference type="EMBL" id="CAI2368615.1"/>
    </source>
</evidence>
<sequence length="1184" mass="136614">MLQNLVAEALRNPRVIPDIEVELKLIMSNPSRSSGETSFEKLYEIDMNYQQIENPNLKSFKLKFKHTLCQYGEFLIRKELGHKLKGYPNSNGFDENEDFSHLQEKKYAVKSTHLAIYFLLCEDLIKIYLEDQNILFEETNKSIEATLKLIQDVLEGTPLSKLIKSKVSSSESNADNLNSNSQSQNNSFFHQRFGDIEEYKEEALQISDLFSFGIFQAENILEPAELKNLIYYLCTSFKLLCRHHTQAFKANQEKRLQKISSFLVQTSQFCTLLCSKSCLKLILSSLYLVAFEIYQSSSENSIPHSESLALECSKDSIFHCELIKHFFNYIKSTCEADQDPELTSMLKKIQKISVKGVLFLSELYLSIKNFEKARMSIEFCFQTVSDESIEQLNCSISLFKYYLMLNKNEDVLNISTLIDHPMLDAEIIAILLSITIKYKKCSVGVLLGRSIFKLQNIEKILSVEKSREKCIILFLENLSGLLKMELKESKESEIENHQEEENPDKNRDTDELLKSSLNSISLQNSFEDIITLSCLTLDCLKCCWDVCKISYQNNRYLLCQTCSLQIITKMNDMNQDFKEHIPRRLSEESGFQLSNIESEMVNESSLKELNSKIYVNLLQLYIESSFKLHDIEKAEPIIEKLFSLYPNNSNCFFLKIKYELLKCQPDMQQKILVLLNRMVELEDFHIGYIVILLYEGQDLTDIKGKEAISEFMLNYLMLQDTNLSKLQEVLDKNLKKTLVENKAKNSKSTLTFLSIFINLYHYCSERNELRNSSSSKYFSNILPVINNFIERILNSTKKSEQDKMLRTFALCEEAIWLLGYCWNEGYSLIQTNPKQSIKYLSTASNCSLLSVKLMDLSKESQEGYPAIDGKEKDFEFMKKRFLYFYNAACSLLSSISLKFQLLTEKSDSQNLTDSLIIEINNGVVQKATSLLKLLDKSILSQDQLNNISFALEIKIQKWYKDLINECKDLYTSAFLLLLDSSSYVLQASSFKNSDVLTSEQIHQMLTDFFNSKIVKPTPEVFISVYTILESHGQKDGCMQTLERLCAVLKEARDGEAVEKLPPSAAKNSIKCYQKLIELTLSDFSLNSSVTYMKTLIDLLERNAHDDQICQVVEDALLFLISCSWNAGVEEYDNERDSNAKDLFLVVSSVVKLSEDIIRSHPSKYTRLDSYLKKWKEIQDIKDFY</sequence>
<evidence type="ECO:0000313" key="2">
    <source>
        <dbReference type="Proteomes" id="UP001295684"/>
    </source>
</evidence>
<accession>A0AAD1UKK6</accession>
<gene>
    <name evidence="1" type="ORF">ECRASSUSDP1_LOCUS9911</name>
</gene>
<organism evidence="1 2">
    <name type="scientific">Euplotes crassus</name>
    <dbReference type="NCBI Taxonomy" id="5936"/>
    <lineage>
        <taxon>Eukaryota</taxon>
        <taxon>Sar</taxon>
        <taxon>Alveolata</taxon>
        <taxon>Ciliophora</taxon>
        <taxon>Intramacronucleata</taxon>
        <taxon>Spirotrichea</taxon>
        <taxon>Hypotrichia</taxon>
        <taxon>Euplotida</taxon>
        <taxon>Euplotidae</taxon>
        <taxon>Moneuplotes</taxon>
    </lineage>
</organism>
<protein>
    <submittedName>
        <fullName evidence="1">Uncharacterized protein</fullName>
    </submittedName>
</protein>
<comment type="caution">
    <text evidence="1">The sequence shown here is derived from an EMBL/GenBank/DDBJ whole genome shotgun (WGS) entry which is preliminary data.</text>
</comment>
<dbReference type="Proteomes" id="UP001295684">
    <property type="component" value="Unassembled WGS sequence"/>
</dbReference>
<reference evidence="1" key="1">
    <citation type="submission" date="2023-07" db="EMBL/GenBank/DDBJ databases">
        <authorList>
            <consortium name="AG Swart"/>
            <person name="Singh M."/>
            <person name="Singh A."/>
            <person name="Seah K."/>
            <person name="Emmerich C."/>
        </authorList>
    </citation>
    <scope>NUCLEOTIDE SEQUENCE</scope>
    <source>
        <strain evidence="1">DP1</strain>
    </source>
</reference>
<proteinExistence type="predicted"/>
<dbReference type="EMBL" id="CAMPGE010009752">
    <property type="protein sequence ID" value="CAI2368615.1"/>
    <property type="molecule type" value="Genomic_DNA"/>
</dbReference>
<name>A0AAD1UKK6_EUPCR</name>
<dbReference type="AlphaFoldDB" id="A0AAD1UKK6"/>
<keyword evidence="2" id="KW-1185">Reference proteome</keyword>